<comment type="subcellular location">
    <subcellularLocation>
        <location evidence="1">Membrane</location>
        <topology evidence="1">Multi-pass membrane protein</topology>
    </subcellularLocation>
</comment>
<sequence length="599" mass="65777">MQSLLLQRALARDPAAVLSASAPPTVTRPPSSGSSNATLAINENETPGPLGHDGNQAEKNAQVLREDKKDADAFLITFSPGERHNPQNWSYARRWVLTFMIAHIALLVGAAGSINSAAVDYAAADLHVTVEVALLDTALFLVGFGVAAPLMGPLSELGGRNPVYLVSILIFTLFEIGTACSTNIQTRVILRSVCHFCFPLRTRTDALRYSFFAGCAGASPLTNAGGSLAGTRSRTRPWWLDRAEIRLQVVRLGQRDLVGWPSSSLLRCEKTDSGLLDRGALVFFLTFFFMPETFAPTILKLKAAGPSGGQGRAAVAYARLSSELRKKTGDPRYTTALERLRQRVPFRKHFVEALQRPFAMLFLEPIVALFAFYMSVIYIVCFNFPLAFLTISTDVDYLRQILFGDLVAYSYIFAPYNLSPGLVGVCFIPIAVGLVICGAFIPFMTREYRKTTRRVEAEGGEVQPEERLKVAMIGSWLVPISLFWSAWTCYRSVSIWSVLVSQAVFGVGILTCFISSYQYIIDAYLSTAASGLSALTFVRYPISGGSVLFTGPMFSRLGSHWALTLLAFISLAASFIPWVFFLYGPKIRSWSRYAPSIAT</sequence>
<evidence type="ECO:0000256" key="2">
    <source>
        <dbReference type="ARBA" id="ARBA00022692"/>
    </source>
</evidence>
<feature type="transmembrane region" description="Helical" evidence="6">
    <location>
        <begin position="562"/>
        <end position="583"/>
    </location>
</feature>
<dbReference type="InterPro" id="IPR036259">
    <property type="entry name" value="MFS_trans_sf"/>
</dbReference>
<dbReference type="AlphaFoldDB" id="A0A0D6EG17"/>
<dbReference type="OrthoDB" id="6770063at2759"/>
<protein>
    <submittedName>
        <fullName evidence="7">SPOSA6832_00372-mRNA-1:cds</fullName>
    </submittedName>
</protein>
<feature type="transmembrane region" description="Helical" evidence="6">
    <location>
        <begin position="163"/>
        <end position="182"/>
    </location>
</feature>
<evidence type="ECO:0000256" key="3">
    <source>
        <dbReference type="ARBA" id="ARBA00022989"/>
    </source>
</evidence>
<feature type="region of interest" description="Disordered" evidence="5">
    <location>
        <begin position="17"/>
        <end position="56"/>
    </location>
</feature>
<evidence type="ECO:0000256" key="6">
    <source>
        <dbReference type="SAM" id="Phobius"/>
    </source>
</evidence>
<dbReference type="Proteomes" id="UP000243876">
    <property type="component" value="Unassembled WGS sequence"/>
</dbReference>
<keyword evidence="4 6" id="KW-0472">Membrane</keyword>
<evidence type="ECO:0000256" key="4">
    <source>
        <dbReference type="ARBA" id="ARBA00023136"/>
    </source>
</evidence>
<dbReference type="EMBL" id="CENE01000001">
    <property type="protein sequence ID" value="CEQ38914.1"/>
    <property type="molecule type" value="Genomic_DNA"/>
</dbReference>
<dbReference type="SUPFAM" id="SSF103473">
    <property type="entry name" value="MFS general substrate transporter"/>
    <property type="match status" value="2"/>
</dbReference>
<dbReference type="PANTHER" id="PTHR23502">
    <property type="entry name" value="MAJOR FACILITATOR SUPERFAMILY"/>
    <property type="match status" value="1"/>
</dbReference>
<accession>A0A0D6EG17</accession>
<feature type="transmembrane region" description="Helical" evidence="6">
    <location>
        <begin position="126"/>
        <end position="151"/>
    </location>
</feature>
<dbReference type="GO" id="GO:0022857">
    <property type="term" value="F:transmembrane transporter activity"/>
    <property type="evidence" value="ECO:0007669"/>
    <property type="project" value="TreeGrafter"/>
</dbReference>
<evidence type="ECO:0000313" key="8">
    <source>
        <dbReference type="Proteomes" id="UP000243876"/>
    </source>
</evidence>
<feature type="transmembrane region" description="Helical" evidence="6">
    <location>
        <begin position="95"/>
        <end position="114"/>
    </location>
</feature>
<dbReference type="GO" id="GO:0005886">
    <property type="term" value="C:plasma membrane"/>
    <property type="evidence" value="ECO:0007669"/>
    <property type="project" value="TreeGrafter"/>
</dbReference>
<keyword evidence="8" id="KW-1185">Reference proteome</keyword>
<feature type="transmembrane region" description="Helical" evidence="6">
    <location>
        <begin position="422"/>
        <end position="444"/>
    </location>
</feature>
<organism evidence="7 8">
    <name type="scientific">Sporidiobolus salmonicolor</name>
    <name type="common">Yeast-like fungus</name>
    <name type="synonym">Sporobolomyces salmonicolor</name>
    <dbReference type="NCBI Taxonomy" id="5005"/>
    <lineage>
        <taxon>Eukaryota</taxon>
        <taxon>Fungi</taxon>
        <taxon>Dikarya</taxon>
        <taxon>Basidiomycota</taxon>
        <taxon>Pucciniomycotina</taxon>
        <taxon>Microbotryomycetes</taxon>
        <taxon>Sporidiobolales</taxon>
        <taxon>Sporidiobolaceae</taxon>
        <taxon>Sporobolomyces</taxon>
    </lineage>
</organism>
<reference evidence="8" key="1">
    <citation type="submission" date="2015-02" db="EMBL/GenBank/DDBJ databases">
        <authorList>
            <person name="Gon?alves P."/>
        </authorList>
    </citation>
    <scope>NUCLEOTIDE SEQUENCE [LARGE SCALE GENOMIC DNA]</scope>
</reference>
<feature type="transmembrane region" description="Helical" evidence="6">
    <location>
        <begin position="493"/>
        <end position="514"/>
    </location>
</feature>
<gene>
    <name evidence="7" type="primary">SPOSA6832_00372</name>
</gene>
<evidence type="ECO:0000256" key="5">
    <source>
        <dbReference type="SAM" id="MobiDB-lite"/>
    </source>
</evidence>
<feature type="transmembrane region" description="Helical" evidence="6">
    <location>
        <begin position="366"/>
        <end position="390"/>
    </location>
</feature>
<dbReference type="Gene3D" id="1.20.1250.20">
    <property type="entry name" value="MFS general substrate transporter like domains"/>
    <property type="match status" value="2"/>
</dbReference>
<dbReference type="PANTHER" id="PTHR23502:SF47">
    <property type="entry name" value="MAJOR FACILITATOR SUPERFAMILY (MFS) PROFILE DOMAIN-CONTAINING PROTEIN-RELATED"/>
    <property type="match status" value="1"/>
</dbReference>
<keyword evidence="3 6" id="KW-1133">Transmembrane helix</keyword>
<name>A0A0D6EG17_SPOSA</name>
<feature type="compositionally biased region" description="Polar residues" evidence="5">
    <location>
        <begin position="22"/>
        <end position="45"/>
    </location>
</feature>
<evidence type="ECO:0000313" key="7">
    <source>
        <dbReference type="EMBL" id="CEQ38914.1"/>
    </source>
</evidence>
<evidence type="ECO:0000256" key="1">
    <source>
        <dbReference type="ARBA" id="ARBA00004141"/>
    </source>
</evidence>
<keyword evidence="2 6" id="KW-0812">Transmembrane</keyword>
<proteinExistence type="predicted"/>